<sequence>MSMRMLAGITILGTTLLLAGVAAAQTPLGTDFTYQGQLNLSGAPVNGTADFQFKLFGAASGGTQIGSTVAANNVTVVAGVFTVTLDFGTSAFQGDQRWIETAVRSPAGSGAFATLSPRQKVAASPYALKVPGVDGHSLDASDGNPVDALTVDANGRVGIGTANPVANLQVETSGEGLRIEGNLSGAVNQAYVSFSDVAGTRIGYCGDGSTGDRSVFLASDAGDVVLNTLAGRVLTATADGRVGVGTTTPNGGLHVKREPLTNGGTLELEGTTHAYMSFFPGGAAAGRRAFFGFPAAGTSDMTLWNENAGGNINLVTTGGGVTRINVLEIVGADLAEKFPTNEVVEPGMVVMIDPTHDGQLCLAEGAYNHGVAGVVSGANDFSVGAVLGNLPGSKDAAPVALSGRVYVWCDAASGPIERGDFLTTSETPGHAMKAVDLDRARGAILGKAMTCLPEGRGLVLVLVNLQ</sequence>
<evidence type="ECO:0000313" key="2">
    <source>
        <dbReference type="EMBL" id="MCA9728779.1"/>
    </source>
</evidence>
<name>A0A956M036_UNCEI</name>
<reference evidence="2" key="2">
    <citation type="journal article" date="2021" name="Microbiome">
        <title>Successional dynamics and alternative stable states in a saline activated sludge microbial community over 9 years.</title>
        <authorList>
            <person name="Wang Y."/>
            <person name="Ye J."/>
            <person name="Ju F."/>
            <person name="Liu L."/>
            <person name="Boyd J.A."/>
            <person name="Deng Y."/>
            <person name="Parks D.H."/>
            <person name="Jiang X."/>
            <person name="Yin X."/>
            <person name="Woodcroft B.J."/>
            <person name="Tyson G.W."/>
            <person name="Hugenholtz P."/>
            <person name="Polz M.F."/>
            <person name="Zhang T."/>
        </authorList>
    </citation>
    <scope>NUCLEOTIDE SEQUENCE</scope>
    <source>
        <strain evidence="2">HKST-UBA01</strain>
    </source>
</reference>
<evidence type="ECO:0008006" key="4">
    <source>
        <dbReference type="Google" id="ProtNLM"/>
    </source>
</evidence>
<organism evidence="2 3">
    <name type="scientific">Eiseniibacteriota bacterium</name>
    <dbReference type="NCBI Taxonomy" id="2212470"/>
    <lineage>
        <taxon>Bacteria</taxon>
        <taxon>Candidatus Eiseniibacteriota</taxon>
    </lineage>
</organism>
<reference evidence="2" key="1">
    <citation type="submission" date="2020-04" db="EMBL/GenBank/DDBJ databases">
        <authorList>
            <person name="Zhang T."/>
        </authorList>
    </citation>
    <scope>NUCLEOTIDE SEQUENCE</scope>
    <source>
        <strain evidence="2">HKST-UBA01</strain>
    </source>
</reference>
<dbReference type="AlphaFoldDB" id="A0A956M036"/>
<feature type="signal peptide" evidence="1">
    <location>
        <begin position="1"/>
        <end position="24"/>
    </location>
</feature>
<gene>
    <name evidence="2" type="ORF">KC729_13900</name>
</gene>
<dbReference type="Proteomes" id="UP000697710">
    <property type="component" value="Unassembled WGS sequence"/>
</dbReference>
<evidence type="ECO:0000313" key="3">
    <source>
        <dbReference type="Proteomes" id="UP000697710"/>
    </source>
</evidence>
<feature type="chain" id="PRO_5036726509" description="DUF5666 domain-containing protein" evidence="1">
    <location>
        <begin position="25"/>
        <end position="466"/>
    </location>
</feature>
<evidence type="ECO:0000256" key="1">
    <source>
        <dbReference type="SAM" id="SignalP"/>
    </source>
</evidence>
<proteinExistence type="predicted"/>
<comment type="caution">
    <text evidence="2">The sequence shown here is derived from an EMBL/GenBank/DDBJ whole genome shotgun (WGS) entry which is preliminary data.</text>
</comment>
<protein>
    <recommendedName>
        <fullName evidence="4">DUF5666 domain-containing protein</fullName>
    </recommendedName>
</protein>
<accession>A0A956M036</accession>
<keyword evidence="1" id="KW-0732">Signal</keyword>
<dbReference type="EMBL" id="JAGQHR010000474">
    <property type="protein sequence ID" value="MCA9728779.1"/>
    <property type="molecule type" value="Genomic_DNA"/>
</dbReference>